<dbReference type="InterPro" id="IPR052018">
    <property type="entry name" value="PHP_domain"/>
</dbReference>
<evidence type="ECO:0000313" key="2">
    <source>
        <dbReference type="EMBL" id="MDO7867446.1"/>
    </source>
</evidence>
<dbReference type="InterPro" id="IPR004013">
    <property type="entry name" value="PHP_dom"/>
</dbReference>
<evidence type="ECO:0000313" key="3">
    <source>
        <dbReference type="Proteomes" id="UP001233314"/>
    </source>
</evidence>
<keyword evidence="3" id="KW-1185">Reference proteome</keyword>
<dbReference type="InterPro" id="IPR016195">
    <property type="entry name" value="Pol/histidinol_Pase-like"/>
</dbReference>
<dbReference type="Pfam" id="PF02811">
    <property type="entry name" value="PHP"/>
    <property type="match status" value="1"/>
</dbReference>
<comment type="caution">
    <text evidence="2">The sequence shown here is derived from an EMBL/GenBank/DDBJ whole genome shotgun (WGS) entry which is preliminary data.</text>
</comment>
<dbReference type="RefSeq" id="WP_305026845.1">
    <property type="nucleotide sequence ID" value="NZ_JAUQTA010000001.1"/>
</dbReference>
<proteinExistence type="predicted"/>
<dbReference type="Gene3D" id="1.10.150.650">
    <property type="match status" value="1"/>
</dbReference>
<sequence length="297" mass="31311">MRPDLRIDLHTHTRVSDGTQSPMELVHAAKAAGLDVLAITDHDTSAGWDEAADAAAAVGLDLVRGMEISTRHRGRDVHLLAFLPDPTYAPLVDALQKVLDGRSSRVPAILDKLHELGIALTVEDVRRVSGDAAAVGRPHIADALVATGVVRDRDQAFDELLRPGRPAYVDRYAAPLEPMIRTVAEAGGVTVVAHAWGRSNDPGPLDEAGFADLAAVGLSGIEVDHEDHGPETRRQLRAIAGDLDLVVTGSSDHHGAGKVGHDLGCNTTSPIEYERLLARAAAASAASGRTTPEVVTP</sequence>
<protein>
    <submittedName>
        <fullName evidence="2">PHP domain-containing protein</fullName>
    </submittedName>
</protein>
<dbReference type="PANTHER" id="PTHR42924:SF3">
    <property type="entry name" value="POLYMERASE_HISTIDINOL PHOSPHATASE N-TERMINAL DOMAIN-CONTAINING PROTEIN"/>
    <property type="match status" value="1"/>
</dbReference>
<dbReference type="SUPFAM" id="SSF89550">
    <property type="entry name" value="PHP domain-like"/>
    <property type="match status" value="1"/>
</dbReference>
<feature type="domain" description="Polymerase/histidinol phosphatase N-terminal" evidence="1">
    <location>
        <begin position="7"/>
        <end position="72"/>
    </location>
</feature>
<name>A0ABT9AY02_9ACTN</name>
<dbReference type="Proteomes" id="UP001233314">
    <property type="component" value="Unassembled WGS sequence"/>
</dbReference>
<accession>A0ABT9AY02</accession>
<dbReference type="PANTHER" id="PTHR42924">
    <property type="entry name" value="EXONUCLEASE"/>
    <property type="match status" value="1"/>
</dbReference>
<dbReference type="CDD" id="cd07438">
    <property type="entry name" value="PHP_HisPPase_AMP"/>
    <property type="match status" value="1"/>
</dbReference>
<dbReference type="EMBL" id="JAUQTA010000001">
    <property type="protein sequence ID" value="MDO7867446.1"/>
    <property type="molecule type" value="Genomic_DNA"/>
</dbReference>
<organism evidence="2 3">
    <name type="scientific">Nocardioides jiangxiensis</name>
    <dbReference type="NCBI Taxonomy" id="3064524"/>
    <lineage>
        <taxon>Bacteria</taxon>
        <taxon>Bacillati</taxon>
        <taxon>Actinomycetota</taxon>
        <taxon>Actinomycetes</taxon>
        <taxon>Propionibacteriales</taxon>
        <taxon>Nocardioidaceae</taxon>
        <taxon>Nocardioides</taxon>
    </lineage>
</organism>
<gene>
    <name evidence="2" type="ORF">Q5722_03600</name>
</gene>
<reference evidence="2 3" key="1">
    <citation type="submission" date="2023-07" db="EMBL/GenBank/DDBJ databases">
        <title>Nocardioides sp. nov WY-20 isolated from soil.</title>
        <authorList>
            <person name="Liu B."/>
            <person name="Wan Y."/>
        </authorList>
    </citation>
    <scope>NUCLEOTIDE SEQUENCE [LARGE SCALE GENOMIC DNA]</scope>
    <source>
        <strain evidence="2 3">WY-20</strain>
    </source>
</reference>
<dbReference type="SMART" id="SM00481">
    <property type="entry name" value="POLIIIAc"/>
    <property type="match status" value="1"/>
</dbReference>
<evidence type="ECO:0000259" key="1">
    <source>
        <dbReference type="SMART" id="SM00481"/>
    </source>
</evidence>
<dbReference type="Gene3D" id="3.20.20.140">
    <property type="entry name" value="Metal-dependent hydrolases"/>
    <property type="match status" value="1"/>
</dbReference>
<dbReference type="InterPro" id="IPR003141">
    <property type="entry name" value="Pol/His_phosphatase_N"/>
</dbReference>